<dbReference type="eggNOG" id="arCOG06398">
    <property type="taxonomic scope" value="Archaea"/>
</dbReference>
<dbReference type="AlphaFoldDB" id="U1PPP8"/>
<protein>
    <submittedName>
        <fullName evidence="1">Uncharacterized protein</fullName>
    </submittedName>
</protein>
<dbReference type="STRING" id="1238425.J07HQW2_02197"/>
<dbReference type="Pfam" id="PF20126">
    <property type="entry name" value="TumE"/>
    <property type="match status" value="1"/>
</dbReference>
<organism evidence="1 2">
    <name type="scientific">Haloquadratum walsbyi J07HQW2</name>
    <dbReference type="NCBI Taxonomy" id="1238425"/>
    <lineage>
        <taxon>Archaea</taxon>
        <taxon>Methanobacteriati</taxon>
        <taxon>Methanobacteriota</taxon>
        <taxon>Stenosarchaea group</taxon>
        <taxon>Halobacteria</taxon>
        <taxon>Halobacteriales</taxon>
        <taxon>Haloferacaceae</taxon>
        <taxon>Haloquadratum</taxon>
    </lineage>
</organism>
<dbReference type="InterPro" id="IPR045397">
    <property type="entry name" value="TumE-like"/>
</dbReference>
<sequence>MELAVIHEDQDTFDDGTRYEMIAIAIAISKSDDYPEGVKYRFQYMPEDGRTLLRFDNYPNHPGVDRHHYHTPTGVNDDIEYTGLKAHVQQFYNEMDDRRER</sequence>
<gene>
    <name evidence="1" type="ORF">J07HQW2_02197</name>
</gene>
<dbReference type="HOGENOM" id="CLU_179746_0_0_2"/>
<dbReference type="Proteomes" id="UP000030710">
    <property type="component" value="Unassembled WGS sequence"/>
</dbReference>
<reference evidence="1 2" key="1">
    <citation type="journal article" date="2013" name="PLoS ONE">
        <title>Assembly-driven community genomics of a hypersaline microbial ecosystem.</title>
        <authorList>
            <person name="Podell S."/>
            <person name="Ugalde J.A."/>
            <person name="Narasingarao P."/>
            <person name="Banfield J.F."/>
            <person name="Heidelberg K.B."/>
            <person name="Allen E.E."/>
        </authorList>
    </citation>
    <scope>NUCLEOTIDE SEQUENCE [LARGE SCALE GENOMIC DNA]</scope>
    <source>
        <strain evidence="2">J07HQW2</strain>
    </source>
</reference>
<accession>U1PPP8</accession>
<dbReference type="RefSeq" id="WP_021055210.1">
    <property type="nucleotide sequence ID" value="NZ_KE356561.1"/>
</dbReference>
<name>U1PPP8_9EURY</name>
<proteinExistence type="predicted"/>
<evidence type="ECO:0000313" key="2">
    <source>
        <dbReference type="Proteomes" id="UP000030710"/>
    </source>
</evidence>
<dbReference type="EMBL" id="KE356561">
    <property type="protein sequence ID" value="ERG95737.1"/>
    <property type="molecule type" value="Genomic_DNA"/>
</dbReference>
<evidence type="ECO:0000313" key="1">
    <source>
        <dbReference type="EMBL" id="ERG95737.1"/>
    </source>
</evidence>